<dbReference type="GO" id="GO:0016740">
    <property type="term" value="F:transferase activity"/>
    <property type="evidence" value="ECO:0007669"/>
    <property type="project" value="UniProtKB-KW"/>
</dbReference>
<evidence type="ECO:0000313" key="2">
    <source>
        <dbReference type="EMBL" id="QQA00066.1"/>
    </source>
</evidence>
<name>A0A7T3RBJ3_9SPIR</name>
<dbReference type="SUPFAM" id="SSF53756">
    <property type="entry name" value="UDP-Glycosyltransferase/glycogen phosphorylase"/>
    <property type="match status" value="1"/>
</dbReference>
<proteinExistence type="predicted"/>
<dbReference type="KEGG" id="tper:IWA51_07195"/>
<dbReference type="InterPro" id="IPR054299">
    <property type="entry name" value="GumK_N"/>
</dbReference>
<accession>A0A7T3RBJ3</accession>
<organism evidence="2 3">
    <name type="scientific">Treponema peruense</name>
    <dbReference type="NCBI Taxonomy" id="2787628"/>
    <lineage>
        <taxon>Bacteria</taxon>
        <taxon>Pseudomonadati</taxon>
        <taxon>Spirochaetota</taxon>
        <taxon>Spirochaetia</taxon>
        <taxon>Spirochaetales</taxon>
        <taxon>Treponemataceae</taxon>
        <taxon>Treponema</taxon>
    </lineage>
</organism>
<sequence length="388" mass="45651">MKKITFLTGHNWKSNRLGGFHKFAEEAVNQGIDVVFFSFPRPYYSYFQHQELYNKKTIKQLQKGIVYNYEKATLKNVTFSTFKLPNFFNKFLSDSAMNAFERFSIKSFKKFALENFSNTDVFVFESCDGMIFLKKLKKLFPNAKFVYRPSDPLMFDGCLIRYYKNEKYMILNADLNIIVNQEGLNLYKRKIPDFEKTVKYTLLSNGVDIESYQKKYPIPELLQRPNTFLYVGAWEVEWNLLFESAKTLPDFNFIIVCPNYPEESIVQNIKNYSNLFYVPGIKPQEVPAWITNCSVVIVPYVTDFYKNRPLGITAKYYQAMAAGKPIVAYCDTPKLKDEGIPVTYTYKDFIEECRKSIEIKSKAYNFDLKDRQWSNITRKFMELLNSLE</sequence>
<evidence type="ECO:0000259" key="1">
    <source>
        <dbReference type="Pfam" id="PF22059"/>
    </source>
</evidence>
<reference evidence="2 3" key="1">
    <citation type="submission" date="2020-11" db="EMBL/GenBank/DDBJ databases">
        <title>Treponema Peruensis nv. sp., first commensal Treponema isolated from human feces.</title>
        <authorList>
            <person name="Belkhou C."/>
            <person name="Raes J."/>
        </authorList>
    </citation>
    <scope>NUCLEOTIDE SEQUENCE [LARGE SCALE GENOMIC DNA]</scope>
    <source>
        <strain evidence="2 3">RCC2812</strain>
    </source>
</reference>
<evidence type="ECO:0000313" key="3">
    <source>
        <dbReference type="Proteomes" id="UP000595224"/>
    </source>
</evidence>
<dbReference type="Proteomes" id="UP000595224">
    <property type="component" value="Chromosome"/>
</dbReference>
<dbReference type="Gene3D" id="3.40.50.2000">
    <property type="entry name" value="Glycogen Phosphorylase B"/>
    <property type="match status" value="1"/>
</dbReference>
<gene>
    <name evidence="2" type="ORF">IWA51_07195</name>
</gene>
<dbReference type="Pfam" id="PF22059">
    <property type="entry name" value="GumK_N"/>
    <property type="match status" value="1"/>
</dbReference>
<keyword evidence="3" id="KW-1185">Reference proteome</keyword>
<feature type="domain" description="Glucuronosyltransferase GumK N-terminal" evidence="1">
    <location>
        <begin position="6"/>
        <end position="178"/>
    </location>
</feature>
<dbReference type="AlphaFoldDB" id="A0A7T3RBJ3"/>
<keyword evidence="2" id="KW-0808">Transferase</keyword>
<dbReference type="RefSeq" id="WP_198441941.1">
    <property type="nucleotide sequence ID" value="NZ_CBCSHE010000001.1"/>
</dbReference>
<dbReference type="EMBL" id="CP064936">
    <property type="protein sequence ID" value="QQA00066.1"/>
    <property type="molecule type" value="Genomic_DNA"/>
</dbReference>
<dbReference type="Pfam" id="PF13692">
    <property type="entry name" value="Glyco_trans_1_4"/>
    <property type="match status" value="1"/>
</dbReference>
<dbReference type="Gene3D" id="3.40.50.11010">
    <property type="match status" value="1"/>
</dbReference>
<protein>
    <submittedName>
        <fullName evidence="2">Glycosyltransferase</fullName>
    </submittedName>
</protein>